<dbReference type="InterPro" id="IPR036388">
    <property type="entry name" value="WH-like_DNA-bd_sf"/>
</dbReference>
<dbReference type="InterPro" id="IPR000838">
    <property type="entry name" value="RNA_pol_sigma70_ECF_CS"/>
</dbReference>
<dbReference type="EMBL" id="PPXF01000011">
    <property type="protein sequence ID" value="POH71262.1"/>
    <property type="molecule type" value="Genomic_DNA"/>
</dbReference>
<dbReference type="Gene3D" id="1.10.10.10">
    <property type="entry name" value="Winged helix-like DNA-binding domain superfamily/Winged helix DNA-binding domain"/>
    <property type="match status" value="1"/>
</dbReference>
<dbReference type="InterPro" id="IPR039425">
    <property type="entry name" value="RNA_pol_sigma-70-like"/>
</dbReference>
<dbReference type="NCBIfam" id="TIGR02937">
    <property type="entry name" value="sigma70-ECF"/>
    <property type="match status" value="1"/>
</dbReference>
<evidence type="ECO:0000256" key="1">
    <source>
        <dbReference type="ARBA" id="ARBA00010641"/>
    </source>
</evidence>
<evidence type="ECO:0000259" key="8">
    <source>
        <dbReference type="Pfam" id="PF08281"/>
    </source>
</evidence>
<accession>A0A2S3ZQG6</accession>
<name>A0A2S3ZQG6_9MICO</name>
<dbReference type="InterPro" id="IPR014284">
    <property type="entry name" value="RNA_pol_sigma-70_dom"/>
</dbReference>
<keyword evidence="3 6" id="KW-0731">Sigma factor</keyword>
<evidence type="ECO:0000256" key="5">
    <source>
        <dbReference type="ARBA" id="ARBA00023163"/>
    </source>
</evidence>
<proteinExistence type="inferred from homology"/>
<keyword evidence="2 6" id="KW-0805">Transcription regulation</keyword>
<feature type="domain" description="RNA polymerase sigma-70 region 2" evidence="7">
    <location>
        <begin position="34"/>
        <end position="99"/>
    </location>
</feature>
<keyword evidence="4 6" id="KW-0238">DNA-binding</keyword>
<dbReference type="Gene3D" id="1.10.1740.10">
    <property type="match status" value="1"/>
</dbReference>
<feature type="domain" description="RNA polymerase sigma factor 70 region 4 type 2" evidence="8">
    <location>
        <begin position="129"/>
        <end position="181"/>
    </location>
</feature>
<dbReference type="AlphaFoldDB" id="A0A2S3ZQG6"/>
<dbReference type="InterPro" id="IPR007627">
    <property type="entry name" value="RNA_pol_sigma70_r2"/>
</dbReference>
<dbReference type="InterPro" id="IPR013324">
    <property type="entry name" value="RNA_pol_sigma_r3/r4-like"/>
</dbReference>
<evidence type="ECO:0000256" key="3">
    <source>
        <dbReference type="ARBA" id="ARBA00023082"/>
    </source>
</evidence>
<evidence type="ECO:0000313" key="9">
    <source>
        <dbReference type="EMBL" id="POH71262.1"/>
    </source>
</evidence>
<dbReference type="Pfam" id="PF08281">
    <property type="entry name" value="Sigma70_r4_2"/>
    <property type="match status" value="1"/>
</dbReference>
<sequence>MLLADVGRQLLEDEPDSVLVGVATSGNLVAFEVLVRRYRNLMRGYAVRILKSSADADDIVQEALITAWEKLPTLNDGAYVKAWLMRVVRNKCLDRMRRSAPVTAEYDDDTTEILDTEPFKVVETLLQNEALALALANLPTNQRRAWLMREFSDCSYALIADELDIPVSTVRGLLARSRRSLAGALAEWR</sequence>
<dbReference type="Proteomes" id="UP000237104">
    <property type="component" value="Unassembled WGS sequence"/>
</dbReference>
<dbReference type="GO" id="GO:0006352">
    <property type="term" value="P:DNA-templated transcription initiation"/>
    <property type="evidence" value="ECO:0007669"/>
    <property type="project" value="InterPro"/>
</dbReference>
<dbReference type="Pfam" id="PF04542">
    <property type="entry name" value="Sigma70_r2"/>
    <property type="match status" value="1"/>
</dbReference>
<evidence type="ECO:0000259" key="7">
    <source>
        <dbReference type="Pfam" id="PF04542"/>
    </source>
</evidence>
<dbReference type="SUPFAM" id="SSF88946">
    <property type="entry name" value="Sigma2 domain of RNA polymerase sigma factors"/>
    <property type="match status" value="1"/>
</dbReference>
<evidence type="ECO:0000256" key="6">
    <source>
        <dbReference type="RuleBase" id="RU000716"/>
    </source>
</evidence>
<dbReference type="PANTHER" id="PTHR43133:SF8">
    <property type="entry name" value="RNA POLYMERASE SIGMA FACTOR HI_1459-RELATED"/>
    <property type="match status" value="1"/>
</dbReference>
<dbReference type="SUPFAM" id="SSF88659">
    <property type="entry name" value="Sigma3 and sigma4 domains of RNA polymerase sigma factors"/>
    <property type="match status" value="1"/>
</dbReference>
<evidence type="ECO:0000256" key="4">
    <source>
        <dbReference type="ARBA" id="ARBA00023125"/>
    </source>
</evidence>
<evidence type="ECO:0000313" key="10">
    <source>
        <dbReference type="Proteomes" id="UP000237104"/>
    </source>
</evidence>
<dbReference type="PANTHER" id="PTHR43133">
    <property type="entry name" value="RNA POLYMERASE ECF-TYPE SIGMA FACTO"/>
    <property type="match status" value="1"/>
</dbReference>
<comment type="caution">
    <text evidence="9">The sequence shown here is derived from an EMBL/GenBank/DDBJ whole genome shotgun (WGS) entry which is preliminary data.</text>
</comment>
<dbReference type="GO" id="GO:0006950">
    <property type="term" value="P:response to stress"/>
    <property type="evidence" value="ECO:0007669"/>
    <property type="project" value="UniProtKB-ARBA"/>
</dbReference>
<organism evidence="9 10">
    <name type="scientific">Cryobacterium zongtaii</name>
    <dbReference type="NCBI Taxonomy" id="1259217"/>
    <lineage>
        <taxon>Bacteria</taxon>
        <taxon>Bacillati</taxon>
        <taxon>Actinomycetota</taxon>
        <taxon>Actinomycetes</taxon>
        <taxon>Micrococcales</taxon>
        <taxon>Microbacteriaceae</taxon>
        <taxon>Cryobacterium</taxon>
    </lineage>
</organism>
<dbReference type="PROSITE" id="PS01063">
    <property type="entry name" value="SIGMA70_ECF"/>
    <property type="match status" value="1"/>
</dbReference>
<reference evidence="9 10" key="1">
    <citation type="submission" date="2018-01" db="EMBL/GenBank/DDBJ databases">
        <title>Cryobacterium sp. nov., from glaciers in China.</title>
        <authorList>
            <person name="Liu Q."/>
            <person name="Xin Y.-H."/>
        </authorList>
    </citation>
    <scope>NUCLEOTIDE SEQUENCE [LARGE SCALE GENOMIC DNA]</scope>
    <source>
        <strain evidence="9 10">TMB1-8</strain>
    </source>
</reference>
<comment type="similarity">
    <text evidence="1 6">Belongs to the sigma-70 factor family. ECF subfamily.</text>
</comment>
<dbReference type="InterPro" id="IPR013249">
    <property type="entry name" value="RNA_pol_sigma70_r4_t2"/>
</dbReference>
<dbReference type="GO" id="GO:0003677">
    <property type="term" value="F:DNA binding"/>
    <property type="evidence" value="ECO:0007669"/>
    <property type="project" value="UniProtKB-KW"/>
</dbReference>
<gene>
    <name evidence="9" type="ORF">C3B59_01250</name>
</gene>
<dbReference type="InterPro" id="IPR013325">
    <property type="entry name" value="RNA_pol_sigma_r2"/>
</dbReference>
<dbReference type="GO" id="GO:0016987">
    <property type="term" value="F:sigma factor activity"/>
    <property type="evidence" value="ECO:0007669"/>
    <property type="project" value="UniProtKB-KW"/>
</dbReference>
<evidence type="ECO:0000256" key="2">
    <source>
        <dbReference type="ARBA" id="ARBA00023015"/>
    </source>
</evidence>
<protein>
    <recommendedName>
        <fullName evidence="6">RNA polymerase sigma factor</fullName>
    </recommendedName>
</protein>
<keyword evidence="5 6" id="KW-0804">Transcription</keyword>